<name>E0S000_BUTPB</name>
<dbReference type="KEGG" id="bpb:bpr_I0453"/>
<evidence type="ECO:0000313" key="2">
    <source>
        <dbReference type="Proteomes" id="UP000001299"/>
    </source>
</evidence>
<dbReference type="Gene3D" id="3.40.50.10320">
    <property type="entry name" value="LmbE-like"/>
    <property type="match status" value="1"/>
</dbReference>
<reference evidence="1 2" key="1">
    <citation type="journal article" date="2010" name="PLoS ONE">
        <title>The glycobiome of the rumen bacterium Butyrivibrio proteoclasticus B316(T) highlights adaptation to a polysaccharide-rich environment.</title>
        <authorList>
            <person name="Kelly W.J."/>
            <person name="Leahy S.C."/>
            <person name="Altermann E."/>
            <person name="Yeoman C.J."/>
            <person name="Dunne J.C."/>
            <person name="Kong Z."/>
            <person name="Pacheco D.M."/>
            <person name="Li D."/>
            <person name="Noel S.J."/>
            <person name="Moon C.D."/>
            <person name="Cookson A.L."/>
            <person name="Attwood G.T."/>
        </authorList>
    </citation>
    <scope>NUCLEOTIDE SEQUENCE [LARGE SCALE GENOMIC DNA]</scope>
    <source>
        <strain evidence="2">ATCC 51982 / DSM 14932 / B316</strain>
    </source>
</reference>
<dbReference type="AlphaFoldDB" id="E0S000"/>
<accession>E0S000</accession>
<dbReference type="STRING" id="515622.bpr_I0453"/>
<dbReference type="EMBL" id="CP001810">
    <property type="protein sequence ID" value="ADL33201.1"/>
    <property type="molecule type" value="Genomic_DNA"/>
</dbReference>
<proteinExistence type="predicted"/>
<protein>
    <submittedName>
        <fullName evidence="1">N-acetylglucosaminyl-phosphatidylinositol de-N-acetylase family protein Est14A</fullName>
    </submittedName>
</protein>
<dbReference type="Pfam" id="PF02585">
    <property type="entry name" value="PIG-L"/>
    <property type="match status" value="1"/>
</dbReference>
<dbReference type="RefSeq" id="WP_013279858.1">
    <property type="nucleotide sequence ID" value="NC_014387.1"/>
</dbReference>
<dbReference type="SUPFAM" id="SSF102588">
    <property type="entry name" value="LmbE-like"/>
    <property type="match status" value="1"/>
</dbReference>
<gene>
    <name evidence="1" type="primary">est14A</name>
    <name evidence="1" type="ordered locus">bpr_I0453</name>
</gene>
<evidence type="ECO:0000313" key="1">
    <source>
        <dbReference type="EMBL" id="ADL33201.1"/>
    </source>
</evidence>
<organism evidence="1 2">
    <name type="scientific">Butyrivibrio proteoclasticus (strain ATCC 51982 / DSM 14932 / B316)</name>
    <name type="common">Clostridium proteoclasticum</name>
    <dbReference type="NCBI Taxonomy" id="515622"/>
    <lineage>
        <taxon>Bacteria</taxon>
        <taxon>Bacillati</taxon>
        <taxon>Bacillota</taxon>
        <taxon>Clostridia</taxon>
        <taxon>Lachnospirales</taxon>
        <taxon>Lachnospiraceae</taxon>
        <taxon>Butyrivibrio</taxon>
    </lineage>
</organism>
<dbReference type="Proteomes" id="UP000001299">
    <property type="component" value="Chromosome 1"/>
</dbReference>
<sequence length="233" mass="26854">MIKLQIGSNNKILVIAPHPDDETYGCGGVLSIYKGQCDVVLLAYGETGNPNWTKDRTLRVRREEFRTAMKMAGATIVAEFGIANRRVSENLGQITNFDYSKYDYIFVPNRKDKHGDHSCVLRALRKSKTLKKGVTILQYEMWGALSDATHYLDISDVIDEKEKLMLCYKSQEERLPYCDRIKARDYYKALETYDKKCQYAELFYLEPSGIARLGANVKDAIRHWSKDIAVRFR</sequence>
<keyword evidence="2" id="KW-1185">Reference proteome</keyword>
<dbReference type="InterPro" id="IPR003737">
    <property type="entry name" value="GlcNAc_PI_deacetylase-related"/>
</dbReference>
<dbReference type="InterPro" id="IPR024078">
    <property type="entry name" value="LmbE-like_dom_sf"/>
</dbReference>
<dbReference type="HOGENOM" id="CLU_1154311_0_0_9"/>
<dbReference type="eggNOG" id="COG2120">
    <property type="taxonomic scope" value="Bacteria"/>
</dbReference>